<protein>
    <recommendedName>
        <fullName evidence="4">Fimbrial protein</fullName>
    </recommendedName>
</protein>
<feature type="signal peptide" evidence="1">
    <location>
        <begin position="1"/>
        <end position="24"/>
    </location>
</feature>
<evidence type="ECO:0000313" key="3">
    <source>
        <dbReference type="Proteomes" id="UP001147653"/>
    </source>
</evidence>
<evidence type="ECO:0000256" key="1">
    <source>
        <dbReference type="SAM" id="SignalP"/>
    </source>
</evidence>
<keyword evidence="1" id="KW-0732">Signal</keyword>
<evidence type="ECO:0008006" key="4">
    <source>
        <dbReference type="Google" id="ProtNLM"/>
    </source>
</evidence>
<reference evidence="2" key="1">
    <citation type="submission" date="2022-10" db="EMBL/GenBank/DDBJ databases">
        <title>The WGS of Solirubrobacter phytolaccae KCTC 29190.</title>
        <authorList>
            <person name="Jiang Z."/>
        </authorList>
    </citation>
    <scope>NUCLEOTIDE SEQUENCE</scope>
    <source>
        <strain evidence="2">KCTC 29190</strain>
    </source>
</reference>
<sequence length="162" mass="17527">MKKILPTLIATTAVLLAGSASAQAASFTEVHFEPGSTIKIHDDETFGSDVEKTWDLSGSVGKFKNSVTTPQTLLVSRCAGDEVRVEIRITRQLINGVPALRTRADLYEGDSCSTPDLDGSVVFDFGTIHAPFKFTKQYHVTNAQEGGDWAVANLNYSLKTGF</sequence>
<accession>A0A9X3N659</accession>
<proteinExistence type="predicted"/>
<dbReference type="RefSeq" id="WP_270023271.1">
    <property type="nucleotide sequence ID" value="NZ_JAPDDP010000002.1"/>
</dbReference>
<gene>
    <name evidence="2" type="ORF">OJ997_01760</name>
</gene>
<dbReference type="Proteomes" id="UP001147653">
    <property type="component" value="Unassembled WGS sequence"/>
</dbReference>
<organism evidence="2 3">
    <name type="scientific">Solirubrobacter phytolaccae</name>
    <dbReference type="NCBI Taxonomy" id="1404360"/>
    <lineage>
        <taxon>Bacteria</taxon>
        <taxon>Bacillati</taxon>
        <taxon>Actinomycetota</taxon>
        <taxon>Thermoleophilia</taxon>
        <taxon>Solirubrobacterales</taxon>
        <taxon>Solirubrobacteraceae</taxon>
        <taxon>Solirubrobacter</taxon>
    </lineage>
</organism>
<name>A0A9X3N659_9ACTN</name>
<evidence type="ECO:0000313" key="2">
    <source>
        <dbReference type="EMBL" id="MDA0179004.1"/>
    </source>
</evidence>
<dbReference type="EMBL" id="JAPDDP010000002">
    <property type="protein sequence ID" value="MDA0179004.1"/>
    <property type="molecule type" value="Genomic_DNA"/>
</dbReference>
<comment type="caution">
    <text evidence="2">The sequence shown here is derived from an EMBL/GenBank/DDBJ whole genome shotgun (WGS) entry which is preliminary data.</text>
</comment>
<keyword evidence="3" id="KW-1185">Reference proteome</keyword>
<dbReference type="AlphaFoldDB" id="A0A9X3N659"/>
<feature type="chain" id="PRO_5040723970" description="Fimbrial protein" evidence="1">
    <location>
        <begin position="25"/>
        <end position="162"/>
    </location>
</feature>